<gene>
    <name evidence="1" type="ORF">H103_08311</name>
</gene>
<evidence type="ECO:0000313" key="1">
    <source>
        <dbReference type="EMBL" id="EZF47963.1"/>
    </source>
</evidence>
<accession>A0A022VQB8</accession>
<proteinExistence type="predicted"/>
<dbReference type="AlphaFoldDB" id="A0A022VQB8"/>
<name>A0A022VQB8_TRIRU</name>
<dbReference type="Proteomes" id="UP000023758">
    <property type="component" value="Unassembled WGS sequence"/>
</dbReference>
<sequence>MEPVDPSCKTNLRLKCRKSDPHPPLPPHTAAQELYLYLCWVILGKKFLNAQDAR</sequence>
<organism evidence="1">
    <name type="scientific">Trichophyton rubrum CBS 288.86</name>
    <dbReference type="NCBI Taxonomy" id="1215330"/>
    <lineage>
        <taxon>Eukaryota</taxon>
        <taxon>Fungi</taxon>
        <taxon>Dikarya</taxon>
        <taxon>Ascomycota</taxon>
        <taxon>Pezizomycotina</taxon>
        <taxon>Eurotiomycetes</taxon>
        <taxon>Eurotiomycetidae</taxon>
        <taxon>Onygenales</taxon>
        <taxon>Arthrodermataceae</taxon>
        <taxon>Trichophyton</taxon>
    </lineage>
</organism>
<dbReference type="EMBL" id="KK207937">
    <property type="protein sequence ID" value="EZF47963.1"/>
    <property type="molecule type" value="Genomic_DNA"/>
</dbReference>
<reference evidence="1" key="1">
    <citation type="submission" date="2014-02" db="EMBL/GenBank/DDBJ databases">
        <title>The Genome Sequence of Trichophyton rubrum (morphotype fischeri) CBS 288.86.</title>
        <authorList>
            <consortium name="The Broad Institute Genomics Platform"/>
            <person name="Cuomo C.A."/>
            <person name="White T.C."/>
            <person name="Graser Y."/>
            <person name="Martinez-Rossi N."/>
            <person name="Heitman J."/>
            <person name="Young S.K."/>
            <person name="Zeng Q."/>
            <person name="Gargeya S."/>
            <person name="Abouelleil A."/>
            <person name="Alvarado L."/>
            <person name="Chapman S.B."/>
            <person name="Gainer-Dewar J."/>
            <person name="Goldberg J."/>
            <person name="Griggs A."/>
            <person name="Gujja S."/>
            <person name="Hansen M."/>
            <person name="Howarth C."/>
            <person name="Imamovic A."/>
            <person name="Larimer J."/>
            <person name="Martinez D."/>
            <person name="Murphy C."/>
            <person name="Pearson M.D."/>
            <person name="Persinoti G."/>
            <person name="Poon T."/>
            <person name="Priest M."/>
            <person name="Roberts A.D."/>
            <person name="Saif S."/>
            <person name="Shea T.D."/>
            <person name="Sykes S.N."/>
            <person name="Wortman J."/>
            <person name="Nusbaum C."/>
            <person name="Birren B."/>
        </authorList>
    </citation>
    <scope>NUCLEOTIDE SEQUENCE [LARGE SCALE GENOMIC DNA]</scope>
    <source>
        <strain evidence="1">CBS 288.86</strain>
    </source>
</reference>
<dbReference type="HOGENOM" id="CLU_3052073_0_0_1"/>
<protein>
    <submittedName>
        <fullName evidence="1">Uncharacterized protein</fullName>
    </submittedName>
</protein>